<dbReference type="OrthoDB" id="4951670at2"/>
<feature type="domain" description="DUF4365" evidence="1">
    <location>
        <begin position="6"/>
        <end position="143"/>
    </location>
</feature>
<sequence>MANTIERIGIHHCAEIAVRNKWIFREQPVDDIGIDAHMEFVDESGKNRQLLALQIKSGSSWFRDKKDDYIVFRDINDRQYNYWTTNSLPCIVVLYNPDDDMCIWQKLTDKTIERTKGGRGKGFFVKVPTAQSFLNHSSNEKLLSFTNLPKHVLNYNFLLSQKKFIQIIKDGGTVKLHSTEWIHKSSGKGKTELIVDDGENEKRYSYPYYFPFTPYTEVFPKLFPWADFEADEDFYMEEDESLWREYHCYYDKEDEEWLIVGDSFEEFRKKLNPMRSIDYSGEVAEYMLTLSINELGRSFLTIDDYISKEQPYTKAVPEE</sequence>
<dbReference type="HOGENOM" id="CLU_882486_0_0_9"/>
<evidence type="ECO:0000313" key="2">
    <source>
        <dbReference type="EMBL" id="EHI56824.1"/>
    </source>
</evidence>
<dbReference type="EMBL" id="ACZL01000001">
    <property type="protein sequence ID" value="EHI56824.1"/>
    <property type="molecule type" value="Genomic_DNA"/>
</dbReference>
<organism evidence="2 3">
    <name type="scientific">Johnsonella ignava ATCC 51276</name>
    <dbReference type="NCBI Taxonomy" id="679200"/>
    <lineage>
        <taxon>Bacteria</taxon>
        <taxon>Bacillati</taxon>
        <taxon>Bacillota</taxon>
        <taxon>Clostridia</taxon>
        <taxon>Lachnospirales</taxon>
        <taxon>Lachnospiraceae</taxon>
        <taxon>Johnsonella</taxon>
    </lineage>
</organism>
<name>G5GEN8_9FIRM</name>
<dbReference type="AlphaFoldDB" id="G5GEN8"/>
<dbReference type="Proteomes" id="UP000003011">
    <property type="component" value="Unassembled WGS sequence"/>
</dbReference>
<evidence type="ECO:0000313" key="3">
    <source>
        <dbReference type="Proteomes" id="UP000003011"/>
    </source>
</evidence>
<keyword evidence="3" id="KW-1185">Reference proteome</keyword>
<proteinExistence type="predicted"/>
<gene>
    <name evidence="2" type="ORF">HMPREF9333_00026</name>
</gene>
<dbReference type="RefSeq" id="WP_005538929.1">
    <property type="nucleotide sequence ID" value="NZ_JH378829.1"/>
</dbReference>
<dbReference type="eggNOG" id="ENOG50336FQ">
    <property type="taxonomic scope" value="Bacteria"/>
</dbReference>
<accession>G5GEN8</accession>
<evidence type="ECO:0000259" key="1">
    <source>
        <dbReference type="Pfam" id="PF14280"/>
    </source>
</evidence>
<dbReference type="Pfam" id="PF14280">
    <property type="entry name" value="DUF4365"/>
    <property type="match status" value="1"/>
</dbReference>
<dbReference type="InterPro" id="IPR025375">
    <property type="entry name" value="DUF4365"/>
</dbReference>
<dbReference type="PATRIC" id="fig|679200.3.peg.27"/>
<reference evidence="2 3" key="1">
    <citation type="submission" date="2011-08" db="EMBL/GenBank/DDBJ databases">
        <title>The Genome Sequence of Johnsonella ignava ATCC 51276.</title>
        <authorList>
            <consortium name="The Broad Institute Genome Sequencing Platform"/>
            <person name="Earl A."/>
            <person name="Ward D."/>
            <person name="Feldgarden M."/>
            <person name="Gevers D."/>
            <person name="Izard J."/>
            <person name="Blanton J.M."/>
            <person name="Baranova O.V."/>
            <person name="Dewhirst F.E."/>
            <person name="Young S.K."/>
            <person name="Zeng Q."/>
            <person name="Gargeya S."/>
            <person name="Fitzgerald M."/>
            <person name="Haas B."/>
            <person name="Abouelleil A."/>
            <person name="Alvarado L."/>
            <person name="Arachchi H.M."/>
            <person name="Berlin A."/>
            <person name="Brown A."/>
            <person name="Chapman S.B."/>
            <person name="Chen Z."/>
            <person name="Dunbar C."/>
            <person name="Freedman E."/>
            <person name="Gearin G."/>
            <person name="Gellesch M."/>
            <person name="Goldberg J."/>
            <person name="Griggs A."/>
            <person name="Gujja S."/>
            <person name="Heiman D."/>
            <person name="Howarth C."/>
            <person name="Larson L."/>
            <person name="Lui A."/>
            <person name="MacDonald P.J.P."/>
            <person name="Montmayeur A."/>
            <person name="Murphy C."/>
            <person name="Neiman D."/>
            <person name="Pearson M."/>
            <person name="Priest M."/>
            <person name="Roberts A."/>
            <person name="Saif S."/>
            <person name="Shea T."/>
            <person name="Shenoy N."/>
            <person name="Sisk P."/>
            <person name="Stolte C."/>
            <person name="Sykes S."/>
            <person name="Wortman J."/>
            <person name="Nusbaum C."/>
            <person name="Birren B."/>
        </authorList>
    </citation>
    <scope>NUCLEOTIDE SEQUENCE [LARGE SCALE GENOMIC DNA]</scope>
    <source>
        <strain evidence="2 3">ATCC 51276</strain>
    </source>
</reference>
<protein>
    <recommendedName>
        <fullName evidence="1">DUF4365 domain-containing protein</fullName>
    </recommendedName>
</protein>
<comment type="caution">
    <text evidence="2">The sequence shown here is derived from an EMBL/GenBank/DDBJ whole genome shotgun (WGS) entry which is preliminary data.</text>
</comment>